<name>S4WBL7_9BACT</name>
<sequence length="158" mass="18453">MRKLYLLFPILFLIDFGWGQLGNYSYISPGIQIGYNNNEGLFYGFQTSIGRVQNDLIFIPSICFGFKRYHKKYNEKYIDLQTTFFKNPSTWNMGPPIGGIGIGKNFFNNSSNYRLKCYTWYLTCFTIDYELERKSFNFSLIPILPRQIGIEKGSVHSL</sequence>
<dbReference type="AlphaFoldDB" id="S4WBL7"/>
<dbReference type="EMBL" id="KF170425">
    <property type="protein sequence ID" value="AGO88133.1"/>
    <property type="molecule type" value="Genomic_DNA"/>
</dbReference>
<accession>S4WBL7</accession>
<reference evidence="1" key="1">
    <citation type="journal article" date="2014" name="ISME J.">
        <title>Genomic properties of Marine Group A bacteria indicate a role in the marine sulfur cycle.</title>
        <authorList>
            <person name="Wright J.J."/>
            <person name="Mewis K."/>
            <person name="Hanson N.W."/>
            <person name="Konwar K.M."/>
            <person name="Maas K.R."/>
            <person name="Hallam S.J."/>
        </authorList>
    </citation>
    <scope>NUCLEOTIDE SEQUENCE</scope>
</reference>
<evidence type="ECO:0000313" key="1">
    <source>
        <dbReference type="EMBL" id="AGO88133.1"/>
    </source>
</evidence>
<protein>
    <submittedName>
        <fullName evidence="1">Uncharacterized protein</fullName>
    </submittedName>
</protein>
<proteinExistence type="predicted"/>
<organism evidence="1">
    <name type="scientific">uncultured bacterium 413004-H17</name>
    <dbReference type="NCBI Taxonomy" id="1343843"/>
    <lineage>
        <taxon>Bacteria</taxon>
        <taxon>environmental samples</taxon>
    </lineage>
</organism>